<name>A0AA36D931_9BILA</name>
<evidence type="ECO:0000313" key="2">
    <source>
        <dbReference type="EMBL" id="CAJ0583036.1"/>
    </source>
</evidence>
<dbReference type="AlphaFoldDB" id="A0AA36D931"/>
<keyword evidence="3" id="KW-1185">Reference proteome</keyword>
<dbReference type="EMBL" id="CATQJA010002665">
    <property type="protein sequence ID" value="CAJ0583036.1"/>
    <property type="molecule type" value="Genomic_DNA"/>
</dbReference>
<protein>
    <submittedName>
        <fullName evidence="2">Uncharacterized protein</fullName>
    </submittedName>
</protein>
<reference evidence="2" key="1">
    <citation type="submission" date="2023-06" db="EMBL/GenBank/DDBJ databases">
        <authorList>
            <person name="Delattre M."/>
        </authorList>
    </citation>
    <scope>NUCLEOTIDE SEQUENCE</scope>
    <source>
        <strain evidence="2">AF72</strain>
    </source>
</reference>
<proteinExistence type="predicted"/>
<organism evidence="2 3">
    <name type="scientific">Mesorhabditis spiculigera</name>
    <dbReference type="NCBI Taxonomy" id="96644"/>
    <lineage>
        <taxon>Eukaryota</taxon>
        <taxon>Metazoa</taxon>
        <taxon>Ecdysozoa</taxon>
        <taxon>Nematoda</taxon>
        <taxon>Chromadorea</taxon>
        <taxon>Rhabditida</taxon>
        <taxon>Rhabditina</taxon>
        <taxon>Rhabditomorpha</taxon>
        <taxon>Rhabditoidea</taxon>
        <taxon>Rhabditidae</taxon>
        <taxon>Mesorhabditinae</taxon>
        <taxon>Mesorhabditis</taxon>
    </lineage>
</organism>
<comment type="caution">
    <text evidence="2">The sequence shown here is derived from an EMBL/GenBank/DDBJ whole genome shotgun (WGS) entry which is preliminary data.</text>
</comment>
<sequence>MSEQLKKSNKLISQEAKPKNTKWKQFVALRVEAVEKTLNKRFVQQTSELEKLLRMQIEMEMKDGNEALQKEGTENAWPMLMELSQLERSSVNC</sequence>
<evidence type="ECO:0000256" key="1">
    <source>
        <dbReference type="SAM" id="MobiDB-lite"/>
    </source>
</evidence>
<gene>
    <name evidence="2" type="ORF">MSPICULIGERA_LOCUS21154</name>
</gene>
<accession>A0AA36D931</accession>
<evidence type="ECO:0000313" key="3">
    <source>
        <dbReference type="Proteomes" id="UP001177023"/>
    </source>
</evidence>
<feature type="non-terminal residue" evidence="2">
    <location>
        <position position="93"/>
    </location>
</feature>
<feature type="region of interest" description="Disordered" evidence="1">
    <location>
        <begin position="1"/>
        <end position="20"/>
    </location>
</feature>
<dbReference type="Proteomes" id="UP001177023">
    <property type="component" value="Unassembled WGS sequence"/>
</dbReference>